<keyword evidence="1 4" id="KW-0378">Hydrolase</keyword>
<evidence type="ECO:0000256" key="1">
    <source>
        <dbReference type="HAMAP-Rule" id="MF_00991"/>
    </source>
</evidence>
<comment type="catalytic activity">
    <reaction evidence="1">
        <text>futalosine + H2O = dehypoxanthine futalosine + hypoxanthine</text>
        <dbReference type="Rhea" id="RHEA:25904"/>
        <dbReference type="ChEBI" id="CHEBI:15377"/>
        <dbReference type="ChEBI" id="CHEBI:17368"/>
        <dbReference type="ChEBI" id="CHEBI:58863"/>
        <dbReference type="ChEBI" id="CHEBI:58864"/>
        <dbReference type="EC" id="3.2.2.26"/>
    </reaction>
</comment>
<dbReference type="EC" id="3.2.2.26" evidence="1 2"/>
<feature type="domain" description="Nucleoside phosphorylase" evidence="3">
    <location>
        <begin position="4"/>
        <end position="212"/>
    </location>
</feature>
<dbReference type="InterPro" id="IPR019963">
    <property type="entry name" value="FL_hydrolase_MqnB"/>
</dbReference>
<dbReference type="EMBL" id="JAIFZO010000002">
    <property type="protein sequence ID" value="MCX4233586.1"/>
    <property type="molecule type" value="Genomic_DNA"/>
</dbReference>
<dbReference type="InterPro" id="IPR035994">
    <property type="entry name" value="Nucleoside_phosphorylase_sf"/>
</dbReference>
<dbReference type="Proteomes" id="UP001165590">
    <property type="component" value="Unassembled WGS sequence"/>
</dbReference>
<accession>A0ABT3V1Z5</accession>
<keyword evidence="1" id="KW-0474">Menaquinone biosynthesis</keyword>
<comment type="caution">
    <text evidence="4">The sequence shown here is derived from an EMBL/GenBank/DDBJ whole genome shotgun (WGS) entry which is preliminary data.</text>
</comment>
<keyword evidence="5" id="KW-1185">Reference proteome</keyword>
<evidence type="ECO:0000313" key="5">
    <source>
        <dbReference type="Proteomes" id="UP001165590"/>
    </source>
</evidence>
<dbReference type="PANTHER" id="PTHR46832">
    <property type="entry name" value="5'-METHYLTHIOADENOSINE/S-ADENOSYLHOMOCYSTEINE NUCLEOSIDASE"/>
    <property type="match status" value="1"/>
</dbReference>
<comment type="pathway">
    <text evidence="1">Quinol/quinone metabolism; menaquinone biosynthesis.</text>
</comment>
<gene>
    <name evidence="1" type="primary">mqnB</name>
    <name evidence="4" type="ORF">K3769_12520</name>
</gene>
<dbReference type="CDD" id="cd17766">
    <property type="entry name" value="futalosine_nucleosidase_MqnB"/>
    <property type="match status" value="1"/>
</dbReference>
<dbReference type="GO" id="GO:0016798">
    <property type="term" value="F:hydrolase activity, acting on glycosyl bonds"/>
    <property type="evidence" value="ECO:0007669"/>
    <property type="project" value="UniProtKB-KW"/>
</dbReference>
<sequence>MRVLVTTAVPAERDAVAAAFTAPASAHPVPGAALSRVAFPAESHGLVLDLLAGGVGPAAAAASTAAALTSAALTGEPYDVVVSAGIGGGFQPGAPVGSLVLADDITVADLGAETPDGYAPVTELGFGAVTHRPPDSLVREIAAVTGARQGSVLTVSTVTGSAARAAELRRRHPRALAEAMEGFGVAEAAAAHGVPVLEIRAVSNPVGPRDRAAWRIGEALAALTGAFGKLAPVLESWNPHDVTD</sequence>
<dbReference type="Gene3D" id="3.40.50.1580">
    <property type="entry name" value="Nucleoside phosphorylase domain"/>
    <property type="match status" value="1"/>
</dbReference>
<organism evidence="4 5">
    <name type="scientific">Streptomyces ortus</name>
    <dbReference type="NCBI Taxonomy" id="2867268"/>
    <lineage>
        <taxon>Bacteria</taxon>
        <taxon>Bacillati</taxon>
        <taxon>Actinomycetota</taxon>
        <taxon>Actinomycetes</taxon>
        <taxon>Kitasatosporales</taxon>
        <taxon>Streptomycetaceae</taxon>
        <taxon>Streptomyces</taxon>
    </lineage>
</organism>
<dbReference type="PANTHER" id="PTHR46832:SF2">
    <property type="entry name" value="FUTALOSINE HYDROLASE"/>
    <property type="match status" value="1"/>
</dbReference>
<dbReference type="NCBIfam" id="TIGR03664">
    <property type="entry name" value="fut_nucase"/>
    <property type="match status" value="1"/>
</dbReference>
<keyword evidence="4" id="KW-0326">Glycosidase</keyword>
<evidence type="ECO:0000256" key="2">
    <source>
        <dbReference type="NCBIfam" id="TIGR03664"/>
    </source>
</evidence>
<protein>
    <recommendedName>
        <fullName evidence="1 2">Futalosine hydrolase</fullName>
        <shortName evidence="1">FL hydrolase</shortName>
        <ecNumber evidence="1 2">3.2.2.26</ecNumber>
    </recommendedName>
    <alternativeName>
        <fullName evidence="1">Futalosine nucleosidase</fullName>
    </alternativeName>
    <alternativeName>
        <fullName evidence="1">Menaquinone biosynthetic enzyme MqnB</fullName>
    </alternativeName>
</protein>
<comment type="similarity">
    <text evidence="1">Belongs to the PNP/UDP phosphorylase family. Futalosine hydrolase subfamily.</text>
</comment>
<dbReference type="SUPFAM" id="SSF53167">
    <property type="entry name" value="Purine and uridine phosphorylases"/>
    <property type="match status" value="1"/>
</dbReference>
<name>A0ABT3V1Z5_9ACTN</name>
<dbReference type="HAMAP" id="MF_00991">
    <property type="entry name" value="MqnB"/>
    <property type="match status" value="1"/>
</dbReference>
<reference evidence="4" key="1">
    <citation type="journal article" date="2022" name="bioRxiv">
        <title>Discovery and biosynthetic assessment of Streptomyces ortus sp nov. isolated from a deep-sea sponge.</title>
        <authorList>
            <person name="Williams S.E."/>
        </authorList>
    </citation>
    <scope>NUCLEOTIDE SEQUENCE</scope>
    <source>
        <strain evidence="4">A15ISP2-DRY2</strain>
    </source>
</reference>
<dbReference type="InterPro" id="IPR000845">
    <property type="entry name" value="Nucleoside_phosphorylase_d"/>
</dbReference>
<proteinExistence type="inferred from homology"/>
<dbReference type="RefSeq" id="WP_267026510.1">
    <property type="nucleotide sequence ID" value="NZ_JAIFZO010000002.1"/>
</dbReference>
<dbReference type="Pfam" id="PF01048">
    <property type="entry name" value="PNP_UDP_1"/>
    <property type="match status" value="1"/>
</dbReference>
<dbReference type="NCBIfam" id="NF006087">
    <property type="entry name" value="PRK08236.1"/>
    <property type="match status" value="1"/>
</dbReference>
<evidence type="ECO:0000259" key="3">
    <source>
        <dbReference type="Pfam" id="PF01048"/>
    </source>
</evidence>
<evidence type="ECO:0000313" key="4">
    <source>
        <dbReference type="EMBL" id="MCX4233586.1"/>
    </source>
</evidence>
<comment type="function">
    <text evidence="1">Catalyzes the hydrolysis of futalosine (FL) to dehypoxanthine futalosine (DHFL) and hypoxanthine, a step in the biosynthesis of menaquinone (MK, vitamin K2).</text>
</comment>